<keyword evidence="13 15" id="KW-0030">Aminoacyl-tRNA synthetase</keyword>
<evidence type="ECO:0000256" key="3">
    <source>
        <dbReference type="ARBA" id="ARBA00011209"/>
    </source>
</evidence>
<dbReference type="GO" id="GO:0009328">
    <property type="term" value="C:phenylalanine-tRNA ligase complex"/>
    <property type="evidence" value="ECO:0007669"/>
    <property type="project" value="TreeGrafter"/>
</dbReference>
<dbReference type="InterPro" id="IPR005146">
    <property type="entry name" value="B3/B4_tRNA-bd"/>
</dbReference>
<evidence type="ECO:0000256" key="12">
    <source>
        <dbReference type="ARBA" id="ARBA00022917"/>
    </source>
</evidence>
<dbReference type="SMART" id="SM00874">
    <property type="entry name" value="B5"/>
    <property type="match status" value="1"/>
</dbReference>
<dbReference type="GO" id="GO:0000287">
    <property type="term" value="F:magnesium ion binding"/>
    <property type="evidence" value="ECO:0007669"/>
    <property type="project" value="UniProtKB-UniRule"/>
</dbReference>
<dbReference type="Gene3D" id="3.30.70.380">
    <property type="entry name" value="Ferrodoxin-fold anticodon-binding domain"/>
    <property type="match status" value="1"/>
</dbReference>
<feature type="binding site" evidence="15">
    <location>
        <position position="470"/>
    </location>
    <ligand>
        <name>Mg(2+)</name>
        <dbReference type="ChEBI" id="CHEBI:18420"/>
        <note>shared with alpha subunit</note>
    </ligand>
</feature>
<evidence type="ECO:0000313" key="21">
    <source>
        <dbReference type="Proteomes" id="UP000824178"/>
    </source>
</evidence>
<organism evidence="20 21">
    <name type="scientific">Candidatus Faecalibacterium intestinavium</name>
    <dbReference type="NCBI Taxonomy" id="2838580"/>
    <lineage>
        <taxon>Bacteria</taxon>
        <taxon>Bacillati</taxon>
        <taxon>Bacillota</taxon>
        <taxon>Clostridia</taxon>
        <taxon>Eubacteriales</taxon>
        <taxon>Oscillospiraceae</taxon>
        <taxon>Faecalibacterium</taxon>
    </lineage>
</organism>
<dbReference type="InterPro" id="IPR002547">
    <property type="entry name" value="tRNA-bd_dom"/>
</dbReference>
<comment type="similarity">
    <text evidence="2 15">Belongs to the phenylalanyl-tRNA synthetase beta subunit family. Type 1 subfamily.</text>
</comment>
<dbReference type="Pfam" id="PF17759">
    <property type="entry name" value="tRNA_synthFbeta"/>
    <property type="match status" value="1"/>
</dbReference>
<keyword evidence="12 15" id="KW-0648">Protein biosynthesis</keyword>
<dbReference type="InterPro" id="IPR012340">
    <property type="entry name" value="NA-bd_OB-fold"/>
</dbReference>
<dbReference type="GO" id="GO:0006432">
    <property type="term" value="P:phenylalanyl-tRNA aminoacylation"/>
    <property type="evidence" value="ECO:0007669"/>
    <property type="project" value="UniProtKB-UniRule"/>
</dbReference>
<name>A0A9E2KKA5_9FIRM</name>
<evidence type="ECO:0000256" key="6">
    <source>
        <dbReference type="ARBA" id="ARBA00022598"/>
    </source>
</evidence>
<comment type="subunit">
    <text evidence="3 15">Tetramer of two alpha and two beta subunits.</text>
</comment>
<evidence type="ECO:0000256" key="2">
    <source>
        <dbReference type="ARBA" id="ARBA00008653"/>
    </source>
</evidence>
<dbReference type="InterPro" id="IPR045864">
    <property type="entry name" value="aa-tRNA-synth_II/BPL/LPL"/>
</dbReference>
<evidence type="ECO:0000256" key="5">
    <source>
        <dbReference type="ARBA" id="ARBA00022555"/>
    </source>
</evidence>
<dbReference type="SUPFAM" id="SSF46955">
    <property type="entry name" value="Putative DNA-binding domain"/>
    <property type="match status" value="1"/>
</dbReference>
<dbReference type="SMART" id="SM00873">
    <property type="entry name" value="B3_4"/>
    <property type="match status" value="1"/>
</dbReference>
<dbReference type="InterPro" id="IPR033714">
    <property type="entry name" value="tRNA_bind_bactPheRS"/>
</dbReference>
<dbReference type="EC" id="6.1.1.20" evidence="15"/>
<dbReference type="InterPro" id="IPR009061">
    <property type="entry name" value="DNA-bd_dom_put_sf"/>
</dbReference>
<evidence type="ECO:0000256" key="13">
    <source>
        <dbReference type="ARBA" id="ARBA00023146"/>
    </source>
</evidence>
<evidence type="ECO:0000256" key="10">
    <source>
        <dbReference type="ARBA" id="ARBA00022842"/>
    </source>
</evidence>
<dbReference type="CDD" id="cd02796">
    <property type="entry name" value="tRNA_bind_bactPheRS"/>
    <property type="match status" value="1"/>
</dbReference>
<dbReference type="Gene3D" id="2.40.50.140">
    <property type="entry name" value="Nucleic acid-binding proteins"/>
    <property type="match status" value="1"/>
</dbReference>
<dbReference type="InterPro" id="IPR005121">
    <property type="entry name" value="Fdx_antiC-bd"/>
</dbReference>
<evidence type="ECO:0000259" key="17">
    <source>
        <dbReference type="PROSITE" id="PS50886"/>
    </source>
</evidence>
<evidence type="ECO:0000256" key="9">
    <source>
        <dbReference type="ARBA" id="ARBA00022840"/>
    </source>
</evidence>
<comment type="cofactor">
    <cofactor evidence="15">
        <name>Mg(2+)</name>
        <dbReference type="ChEBI" id="CHEBI:18420"/>
    </cofactor>
    <text evidence="15">Binds 2 magnesium ions per tetramer.</text>
</comment>
<dbReference type="InterPro" id="IPR005147">
    <property type="entry name" value="tRNA_synthase_B5-dom"/>
</dbReference>
<keyword evidence="4 15" id="KW-0963">Cytoplasm</keyword>
<dbReference type="InterPro" id="IPR041616">
    <property type="entry name" value="PheRS_beta_core"/>
</dbReference>
<dbReference type="NCBIfam" id="TIGR00472">
    <property type="entry name" value="pheT_bact"/>
    <property type="match status" value="1"/>
</dbReference>
<dbReference type="GO" id="GO:0000049">
    <property type="term" value="F:tRNA binding"/>
    <property type="evidence" value="ECO:0007669"/>
    <property type="project" value="UniProtKB-UniRule"/>
</dbReference>
<evidence type="ECO:0000256" key="8">
    <source>
        <dbReference type="ARBA" id="ARBA00022741"/>
    </source>
</evidence>
<dbReference type="InterPro" id="IPR004532">
    <property type="entry name" value="Phe-tRNA-ligase_IIc_bsu_bact"/>
</dbReference>
<dbReference type="SUPFAM" id="SSF54991">
    <property type="entry name" value="Anticodon-binding domain of PheRS"/>
    <property type="match status" value="1"/>
</dbReference>
<dbReference type="Proteomes" id="UP000824178">
    <property type="component" value="Unassembled WGS sequence"/>
</dbReference>
<dbReference type="PROSITE" id="PS50886">
    <property type="entry name" value="TRBD"/>
    <property type="match status" value="1"/>
</dbReference>
<comment type="catalytic activity">
    <reaction evidence="14 15">
        <text>tRNA(Phe) + L-phenylalanine + ATP = L-phenylalanyl-tRNA(Phe) + AMP + diphosphate + H(+)</text>
        <dbReference type="Rhea" id="RHEA:19413"/>
        <dbReference type="Rhea" id="RHEA-COMP:9668"/>
        <dbReference type="Rhea" id="RHEA-COMP:9699"/>
        <dbReference type="ChEBI" id="CHEBI:15378"/>
        <dbReference type="ChEBI" id="CHEBI:30616"/>
        <dbReference type="ChEBI" id="CHEBI:33019"/>
        <dbReference type="ChEBI" id="CHEBI:58095"/>
        <dbReference type="ChEBI" id="CHEBI:78442"/>
        <dbReference type="ChEBI" id="CHEBI:78531"/>
        <dbReference type="ChEBI" id="CHEBI:456215"/>
        <dbReference type="EC" id="6.1.1.20"/>
    </reaction>
</comment>
<evidence type="ECO:0000256" key="4">
    <source>
        <dbReference type="ARBA" id="ARBA00022490"/>
    </source>
</evidence>
<evidence type="ECO:0000256" key="14">
    <source>
        <dbReference type="ARBA" id="ARBA00049255"/>
    </source>
</evidence>
<evidence type="ECO:0000256" key="1">
    <source>
        <dbReference type="ARBA" id="ARBA00004496"/>
    </source>
</evidence>
<dbReference type="SMART" id="SM00896">
    <property type="entry name" value="FDX-ACB"/>
    <property type="match status" value="1"/>
</dbReference>
<dbReference type="Pfam" id="PF03147">
    <property type="entry name" value="FDX-ACB"/>
    <property type="match status" value="1"/>
</dbReference>
<dbReference type="Pfam" id="PF03484">
    <property type="entry name" value="B5"/>
    <property type="match status" value="1"/>
</dbReference>
<proteinExistence type="inferred from homology"/>
<comment type="caution">
    <text evidence="20">The sequence shown here is derived from an EMBL/GenBank/DDBJ whole genome shotgun (WGS) entry which is preliminary data.</text>
</comment>
<dbReference type="InterPro" id="IPR036690">
    <property type="entry name" value="Fdx_antiC-bd_sf"/>
</dbReference>
<sequence length="802" mass="87927">MKVPFSWLKEFVEIDVTAQELEDKLFSCGFEVEELTDLSAGIDKVVVGKITAIEKQEGTHLSKCVVDCGEYGHEIHISTGADNIFVGAHVPAALDGSTLPGGVKIKKRVMQGVESNGMLCSGAELGLNDDLYPGSDVYGLLILPEDTTPGEDICKVVGLDDYIFDISITANRPDCQSVLGIAREVAAVLHKPLKMPATDYVAKLDADEPVSVQVLAPDLCPRYMAHYVRNIRMGESPRWMKRHLALCGLRSISNVVDITNHTLLEIGQPMHAFDLNKVKGRSITVRRAHPGEKIITLDEKEFTLTENNLVICDAEKPVALAGVMGGANSGMDEHTTSLLFECATFARDSVRKTSRSLGQSSDSSARYEKGVDRYSPELGLARALHLIQQLDCGDITTLEFDCTDGRPMERKVIVTTPEKICGVLGIDVPAQEMIDILTRLDFTVEAKDGQWTVRVPLYREDVESYPDLAEEVIREYGYDHIVPTFLKTAAVTNGGLNADQKRVLKVKRLLAGQGFYEASTLAFYSQAELDMLHLPAEAPARKAIRILNPISENLSIMRTLLAPSMLNVIVDNLKKGNNAGRLFEMAPVYLAKSLPLTEMPEERQTLCLGVFGPDEDFFTVKGAVEALGAALGLTFSYVKEANPWLHPGISAAVYCKEVRVGVFGKLANEINAELKIAKDEKDSQNIYLAELDYAGLVSCIEGELRYKPLSPFSPVKRDLALVCDEGIACGEIEETIRKASPLVTDVHLFDVYRGKNLGEGKKSMAFSLVLEDAAAEVSAEQAERAVKKILGNLKFKLGIEMR</sequence>
<feature type="binding site" evidence="15">
    <location>
        <position position="461"/>
    </location>
    <ligand>
        <name>Mg(2+)</name>
        <dbReference type="ChEBI" id="CHEBI:18420"/>
        <note>shared with alpha subunit</note>
    </ligand>
</feature>
<dbReference type="HAMAP" id="MF_00283">
    <property type="entry name" value="Phe_tRNA_synth_beta1"/>
    <property type="match status" value="1"/>
</dbReference>
<evidence type="ECO:0000256" key="11">
    <source>
        <dbReference type="ARBA" id="ARBA00022884"/>
    </source>
</evidence>
<dbReference type="SUPFAM" id="SSF56037">
    <property type="entry name" value="PheT/TilS domain"/>
    <property type="match status" value="1"/>
</dbReference>
<dbReference type="SUPFAM" id="SSF50249">
    <property type="entry name" value="Nucleic acid-binding proteins"/>
    <property type="match status" value="1"/>
</dbReference>
<dbReference type="PROSITE" id="PS51447">
    <property type="entry name" value="FDX_ACB"/>
    <property type="match status" value="1"/>
</dbReference>
<dbReference type="Gene3D" id="3.30.930.10">
    <property type="entry name" value="Bira Bifunctional Protein, Domain 2"/>
    <property type="match status" value="1"/>
</dbReference>
<evidence type="ECO:0000313" key="20">
    <source>
        <dbReference type="EMBL" id="MBU3819959.1"/>
    </source>
</evidence>
<dbReference type="GO" id="GO:0016740">
    <property type="term" value="F:transferase activity"/>
    <property type="evidence" value="ECO:0007669"/>
    <property type="project" value="UniProtKB-ARBA"/>
</dbReference>
<feature type="binding site" evidence="15">
    <location>
        <position position="471"/>
    </location>
    <ligand>
        <name>Mg(2+)</name>
        <dbReference type="ChEBI" id="CHEBI:18420"/>
        <note>shared with alpha subunit</note>
    </ligand>
</feature>
<keyword evidence="7 15" id="KW-0479">Metal-binding</keyword>
<dbReference type="EMBL" id="JAHLFH010000130">
    <property type="protein sequence ID" value="MBU3819959.1"/>
    <property type="molecule type" value="Genomic_DNA"/>
</dbReference>
<keyword evidence="9 15" id="KW-0067">ATP-binding</keyword>
<protein>
    <recommendedName>
        <fullName evidence="15">Phenylalanine--tRNA ligase beta subunit</fullName>
        <ecNumber evidence="15">6.1.1.20</ecNumber>
    </recommendedName>
    <alternativeName>
        <fullName evidence="15">Phenylalanyl-tRNA synthetase beta subunit</fullName>
        <shortName evidence="15">PheRS</shortName>
    </alternativeName>
</protein>
<keyword evidence="6 15" id="KW-0436">Ligase</keyword>
<evidence type="ECO:0000256" key="7">
    <source>
        <dbReference type="ARBA" id="ARBA00022723"/>
    </source>
</evidence>
<dbReference type="GO" id="GO:0004826">
    <property type="term" value="F:phenylalanine-tRNA ligase activity"/>
    <property type="evidence" value="ECO:0007669"/>
    <property type="project" value="UniProtKB-UniRule"/>
</dbReference>
<gene>
    <name evidence="15 20" type="primary">pheT</name>
    <name evidence="20" type="ORF">H9864_06280</name>
</gene>
<dbReference type="Gene3D" id="3.50.40.10">
    <property type="entry name" value="Phenylalanyl-trna Synthetase, Chain B, domain 3"/>
    <property type="match status" value="1"/>
</dbReference>
<accession>A0A9E2KKA5</accession>
<evidence type="ECO:0000256" key="16">
    <source>
        <dbReference type="PROSITE-ProRule" id="PRU00209"/>
    </source>
</evidence>
<dbReference type="InterPro" id="IPR020825">
    <property type="entry name" value="Phe-tRNA_synthase-like_B3/B4"/>
</dbReference>
<dbReference type="PANTHER" id="PTHR10947">
    <property type="entry name" value="PHENYLALANYL-TRNA SYNTHETASE BETA CHAIN AND LEUCINE-RICH REPEAT-CONTAINING PROTEIN 47"/>
    <property type="match status" value="1"/>
</dbReference>
<dbReference type="PANTHER" id="PTHR10947:SF0">
    <property type="entry name" value="PHENYLALANINE--TRNA LIGASE BETA SUBUNIT"/>
    <property type="match status" value="1"/>
</dbReference>
<evidence type="ECO:0000259" key="19">
    <source>
        <dbReference type="PROSITE" id="PS51483"/>
    </source>
</evidence>
<dbReference type="GO" id="GO:0140096">
    <property type="term" value="F:catalytic activity, acting on a protein"/>
    <property type="evidence" value="ECO:0007669"/>
    <property type="project" value="UniProtKB-ARBA"/>
</dbReference>
<dbReference type="InterPro" id="IPR045060">
    <property type="entry name" value="Phe-tRNA-ligase_IIc_bsu"/>
</dbReference>
<dbReference type="SUPFAM" id="SSF55681">
    <property type="entry name" value="Class II aaRS and biotin synthetases"/>
    <property type="match status" value="1"/>
</dbReference>
<evidence type="ECO:0000256" key="15">
    <source>
        <dbReference type="HAMAP-Rule" id="MF_00283"/>
    </source>
</evidence>
<dbReference type="GO" id="GO:0005524">
    <property type="term" value="F:ATP binding"/>
    <property type="evidence" value="ECO:0007669"/>
    <property type="project" value="UniProtKB-UniRule"/>
</dbReference>
<dbReference type="Gene3D" id="3.30.56.10">
    <property type="match status" value="2"/>
</dbReference>
<feature type="binding site" evidence="15">
    <location>
        <position position="467"/>
    </location>
    <ligand>
        <name>Mg(2+)</name>
        <dbReference type="ChEBI" id="CHEBI:18420"/>
        <note>shared with alpha subunit</note>
    </ligand>
</feature>
<dbReference type="AlphaFoldDB" id="A0A9E2KKA5"/>
<keyword evidence="10 15" id="KW-0460">Magnesium</keyword>
<reference evidence="20" key="2">
    <citation type="submission" date="2021-04" db="EMBL/GenBank/DDBJ databases">
        <authorList>
            <person name="Gilroy R."/>
        </authorList>
    </citation>
    <scope>NUCLEOTIDE SEQUENCE</scope>
    <source>
        <strain evidence="20">742</strain>
    </source>
</reference>
<feature type="domain" description="TRNA-binding" evidence="17">
    <location>
        <begin position="39"/>
        <end position="154"/>
    </location>
</feature>
<feature type="domain" description="B5" evidence="19">
    <location>
        <begin position="408"/>
        <end position="483"/>
    </location>
</feature>
<dbReference type="CDD" id="cd00769">
    <property type="entry name" value="PheRS_beta_core"/>
    <property type="match status" value="1"/>
</dbReference>
<keyword evidence="11 16" id="KW-0694">RNA-binding</keyword>
<dbReference type="PROSITE" id="PS51483">
    <property type="entry name" value="B5"/>
    <property type="match status" value="1"/>
</dbReference>
<dbReference type="Pfam" id="PF03483">
    <property type="entry name" value="B3_4"/>
    <property type="match status" value="1"/>
</dbReference>
<keyword evidence="5 16" id="KW-0820">tRNA-binding</keyword>
<feature type="domain" description="FDX-ACB" evidence="18">
    <location>
        <begin position="710"/>
        <end position="802"/>
    </location>
</feature>
<comment type="subcellular location">
    <subcellularLocation>
        <location evidence="1 15">Cytoplasm</location>
    </subcellularLocation>
</comment>
<keyword evidence="8 15" id="KW-0547">Nucleotide-binding</keyword>
<dbReference type="Pfam" id="PF01588">
    <property type="entry name" value="tRNA_bind"/>
    <property type="match status" value="1"/>
</dbReference>
<evidence type="ECO:0000259" key="18">
    <source>
        <dbReference type="PROSITE" id="PS51447"/>
    </source>
</evidence>
<reference evidence="20" key="1">
    <citation type="journal article" date="2021" name="PeerJ">
        <title>Extensive microbial diversity within the chicken gut microbiome revealed by metagenomics and culture.</title>
        <authorList>
            <person name="Gilroy R."/>
            <person name="Ravi A."/>
            <person name="Getino M."/>
            <person name="Pursley I."/>
            <person name="Horton D.L."/>
            <person name="Alikhan N.F."/>
            <person name="Baker D."/>
            <person name="Gharbi K."/>
            <person name="Hall N."/>
            <person name="Watson M."/>
            <person name="Adriaenssens E.M."/>
            <person name="Foster-Nyarko E."/>
            <person name="Jarju S."/>
            <person name="Secka A."/>
            <person name="Antonio M."/>
            <person name="Oren A."/>
            <person name="Chaudhuri R.R."/>
            <person name="La Ragione R."/>
            <person name="Hildebrand F."/>
            <person name="Pallen M.J."/>
        </authorList>
    </citation>
    <scope>NUCLEOTIDE SEQUENCE</scope>
    <source>
        <strain evidence="20">742</strain>
    </source>
</reference>